<dbReference type="InterPro" id="IPR001005">
    <property type="entry name" value="SANT/Myb"/>
</dbReference>
<evidence type="ECO:0000256" key="2">
    <source>
        <dbReference type="PROSITE-ProRule" id="PRU00094"/>
    </source>
</evidence>
<keyword evidence="6" id="KW-1185">Reference proteome</keyword>
<feature type="region of interest" description="Disordered" evidence="3">
    <location>
        <begin position="67"/>
        <end position="95"/>
    </location>
</feature>
<accession>A0A016S9R2</accession>
<feature type="compositionally biased region" description="Basic and acidic residues" evidence="3">
    <location>
        <begin position="738"/>
        <end position="752"/>
    </location>
</feature>
<feature type="compositionally biased region" description="Polar residues" evidence="3">
    <location>
        <begin position="79"/>
        <end position="95"/>
    </location>
</feature>
<sequence length="752" mass="84908">MRTTATVLGYIWLQYAISGQAKLPADLLTTYTGASSVQRSRKGSRYMQRVSTAPSLLIQTHLLQKSAASPLHHRVHTPATLQKSHGRRSSVSVDSCSKVLQVKKSASEVLTPLAKIAPTKATEDVMVKASAEAEPVAMTSASGQDAPSPSIQTATNENDLRVDVSESADTSKTSSSLLTPPSEDDQDKPSPAQSSCGAAPKKRKSNGFRKMPEETVRKSGRITRTCDPSTADFVDNYVDSKRLKQPRIVQPPKGGVRIPNVMPRNKGAKEKDKLSIDMVGPRTRSNLVEPISPLGSTRRRHVHIELTAKIGPDHQASFEPFYASDFVEPCMSKANEEPDREEQIWHVEPSGSAGYSNEELDEAWTAIRSQYGGKIGLDSMLHCFMKHNYNIDALLENIEMEQWKNLPQPFEELNVAQQREFERVLRDLKGKNFASIQDKFMRQYYLGEIVNYYYHSKRKGCVHDRYTRCTCRERLTSATGAKVPRYECANCSKYLWEGKHRPPKYCAVCHLYFKRNGTHRNVVGKLFEPDEVIVKRWVELEKDNKRIMTSEEVLEWLEAERREAVLLNPDFDEIPTHPAKKKLKNEQIVELTQKFKTTTNPRCALQTDYGNVVSRVTLEGFKNDEILRIVRAFKKVGKKFAEISNIVGNRTPQEISIFYRRYRLQYHLDKLFDNSRKALLPPVISSSSSRTTHPENGSSSPTPEPLCRRKRAGSDPSYPEGDVVPPKSTRVTRQSAHVHREPGERESNGRLG</sequence>
<dbReference type="InterPro" id="IPR009057">
    <property type="entry name" value="Homeodomain-like_sf"/>
</dbReference>
<dbReference type="GO" id="GO:0005634">
    <property type="term" value="C:nucleus"/>
    <property type="evidence" value="ECO:0007669"/>
    <property type="project" value="UniProtKB-SubCell"/>
</dbReference>
<name>A0A016S9R2_9BILA</name>
<feature type="region of interest" description="Disordered" evidence="3">
    <location>
        <begin position="249"/>
        <end position="272"/>
    </location>
</feature>
<feature type="region of interest" description="Disordered" evidence="3">
    <location>
        <begin position="684"/>
        <end position="752"/>
    </location>
</feature>
<evidence type="ECO:0000313" key="6">
    <source>
        <dbReference type="Proteomes" id="UP000024635"/>
    </source>
</evidence>
<dbReference type="SUPFAM" id="SSF46689">
    <property type="entry name" value="Homeodomain-like"/>
    <property type="match status" value="1"/>
</dbReference>
<feature type="compositionally biased region" description="Polar residues" evidence="3">
    <location>
        <begin position="684"/>
        <end position="701"/>
    </location>
</feature>
<dbReference type="STRING" id="53326.A0A016S9R2"/>
<feature type="compositionally biased region" description="Polar residues" evidence="3">
    <location>
        <begin position="139"/>
        <end position="157"/>
    </location>
</feature>
<dbReference type="PROSITE" id="PS50114">
    <property type="entry name" value="GATA_ZN_FINGER_2"/>
    <property type="match status" value="1"/>
</dbReference>
<dbReference type="Pfam" id="PF00249">
    <property type="entry name" value="Myb_DNA-binding"/>
    <property type="match status" value="1"/>
</dbReference>
<protein>
    <recommendedName>
        <fullName evidence="4">GATA-type domain-containing protein</fullName>
    </recommendedName>
</protein>
<dbReference type="Gene3D" id="1.10.10.60">
    <property type="entry name" value="Homeodomain-like"/>
    <property type="match status" value="1"/>
</dbReference>
<dbReference type="Gene3D" id="1.20.58.1880">
    <property type="match status" value="1"/>
</dbReference>
<feature type="region of interest" description="Disordered" evidence="3">
    <location>
        <begin position="136"/>
        <end position="220"/>
    </location>
</feature>
<dbReference type="GO" id="GO:0043565">
    <property type="term" value="F:sequence-specific DNA binding"/>
    <property type="evidence" value="ECO:0007669"/>
    <property type="project" value="InterPro"/>
</dbReference>
<dbReference type="InterPro" id="IPR000679">
    <property type="entry name" value="Znf_GATA"/>
</dbReference>
<evidence type="ECO:0000256" key="3">
    <source>
        <dbReference type="SAM" id="MobiDB-lite"/>
    </source>
</evidence>
<comment type="caution">
    <text evidence="5">The sequence shown here is derived from an EMBL/GenBank/DDBJ whole genome shotgun (WGS) entry which is preliminary data.</text>
</comment>
<organism evidence="5 6">
    <name type="scientific">Ancylostoma ceylanicum</name>
    <dbReference type="NCBI Taxonomy" id="53326"/>
    <lineage>
        <taxon>Eukaryota</taxon>
        <taxon>Metazoa</taxon>
        <taxon>Ecdysozoa</taxon>
        <taxon>Nematoda</taxon>
        <taxon>Chromadorea</taxon>
        <taxon>Rhabditida</taxon>
        <taxon>Rhabditina</taxon>
        <taxon>Rhabditomorpha</taxon>
        <taxon>Strongyloidea</taxon>
        <taxon>Ancylostomatidae</taxon>
        <taxon>Ancylostomatinae</taxon>
        <taxon>Ancylostoma</taxon>
    </lineage>
</organism>
<keyword evidence="2" id="KW-0863">Zinc-finger</keyword>
<evidence type="ECO:0000256" key="1">
    <source>
        <dbReference type="ARBA" id="ARBA00004123"/>
    </source>
</evidence>
<dbReference type="GO" id="GO:0006355">
    <property type="term" value="P:regulation of DNA-templated transcription"/>
    <property type="evidence" value="ECO:0007669"/>
    <property type="project" value="InterPro"/>
</dbReference>
<dbReference type="Proteomes" id="UP000024635">
    <property type="component" value="Unassembled WGS sequence"/>
</dbReference>
<keyword evidence="2" id="KW-0479">Metal-binding</keyword>
<reference evidence="6" key="1">
    <citation type="journal article" date="2015" name="Nat. Genet.">
        <title>The genome and transcriptome of the zoonotic hookworm Ancylostoma ceylanicum identify infection-specific gene families.</title>
        <authorList>
            <person name="Schwarz E.M."/>
            <person name="Hu Y."/>
            <person name="Antoshechkin I."/>
            <person name="Miller M.M."/>
            <person name="Sternberg P.W."/>
            <person name="Aroian R.V."/>
        </authorList>
    </citation>
    <scope>NUCLEOTIDE SEQUENCE</scope>
    <source>
        <strain evidence="6">HY135</strain>
    </source>
</reference>
<feature type="compositionally biased region" description="Low complexity" evidence="3">
    <location>
        <begin position="165"/>
        <end position="181"/>
    </location>
</feature>
<dbReference type="GO" id="GO:0008270">
    <property type="term" value="F:zinc ion binding"/>
    <property type="evidence" value="ECO:0007669"/>
    <property type="project" value="UniProtKB-KW"/>
</dbReference>
<evidence type="ECO:0000259" key="4">
    <source>
        <dbReference type="PROSITE" id="PS50114"/>
    </source>
</evidence>
<evidence type="ECO:0000313" key="5">
    <source>
        <dbReference type="EMBL" id="EYB87390.1"/>
    </source>
</evidence>
<dbReference type="OrthoDB" id="5870568at2759"/>
<dbReference type="EMBL" id="JARK01001600">
    <property type="protein sequence ID" value="EYB87390.1"/>
    <property type="molecule type" value="Genomic_DNA"/>
</dbReference>
<feature type="domain" description="GATA-type" evidence="4">
    <location>
        <begin position="488"/>
        <end position="536"/>
    </location>
</feature>
<keyword evidence="2" id="KW-0862">Zinc</keyword>
<proteinExistence type="predicted"/>
<dbReference type="CDD" id="cd00167">
    <property type="entry name" value="SANT"/>
    <property type="match status" value="1"/>
</dbReference>
<dbReference type="AlphaFoldDB" id="A0A016S9R2"/>
<comment type="subcellular location">
    <subcellularLocation>
        <location evidence="1">Nucleus</location>
    </subcellularLocation>
</comment>
<gene>
    <name evidence="5" type="primary">Acey_s0264.g635</name>
    <name evidence="5" type="synonym">Acey-Y105C5A.1</name>
    <name evidence="5" type="ORF">Y032_0264g635</name>
</gene>